<dbReference type="SUPFAM" id="SSF53720">
    <property type="entry name" value="ALDH-like"/>
    <property type="match status" value="1"/>
</dbReference>
<gene>
    <name evidence="3" type="ORF">GF068_01315</name>
</gene>
<feature type="domain" description="Aldehyde dehydrogenase" evidence="2">
    <location>
        <begin position="12"/>
        <end position="443"/>
    </location>
</feature>
<dbReference type="InterPro" id="IPR015590">
    <property type="entry name" value="Aldehyde_DH_dom"/>
</dbReference>
<dbReference type="Gene3D" id="3.40.309.10">
    <property type="entry name" value="Aldehyde Dehydrogenase, Chain A, domain 2"/>
    <property type="match status" value="1"/>
</dbReference>
<keyword evidence="4" id="KW-1185">Reference proteome</keyword>
<dbReference type="EMBL" id="WJIE01000001">
    <property type="protein sequence ID" value="MRG90570.1"/>
    <property type="molecule type" value="Genomic_DNA"/>
</dbReference>
<dbReference type="Proteomes" id="UP000440224">
    <property type="component" value="Unassembled WGS sequence"/>
</dbReference>
<proteinExistence type="predicted"/>
<dbReference type="InterPro" id="IPR016162">
    <property type="entry name" value="Ald_DH_N"/>
</dbReference>
<protein>
    <submittedName>
        <fullName evidence="3">3,4-dehydroadipyl-CoA semialdehyde dehydrogenase</fullName>
    </submittedName>
</protein>
<sequence length="520" mass="54554">MERLASYVSGAWVSGSGKAATLVNPTTEEPIAEASTEGIDFARALSHARDVGGPRLRALSFAQRGELLLALSRVIHANRDALIDVAIQNGGNTRSDAKFDIDGASGTLAYYAELGKQLGDARFLVDGEGEKLGRSPRFFGYHVLVPRAGVAVHINAFNFPAWGLGEKLACALLAGMPVVSKPATSTALLASRIARLFVEANILPEGAFSFIAGAPGDMLDHLGGQDVLAFTGSADTGARLRAMPAVVHGSVRLNIEADSLNTAVLGPDVASGSDTYRMFLREVSRDITQKAGQKCTAIRRILVPSAIEAEIKDELVALLRDVKVGDPALEGVTVGPLATAAQLRDIRAGIQKLSAEASIVLGDGAFQRVGAQDGKGYFVPPTLLHCKDPDAARDVHQHEVFGPCATIVPYDGSSARATDLVRRGGGMLVGSVYSDDRAFVTDMIFGLSPYHGRLYFGSEKIADQTPGPGTVLPQSVHGGPGRAGGGEELGGRRGLAFYSHRAAIQGARPILEAALDLKSS</sequence>
<dbReference type="NCBIfam" id="NF008868">
    <property type="entry name" value="PRK11903.1"/>
    <property type="match status" value="1"/>
</dbReference>
<dbReference type="Pfam" id="PF00171">
    <property type="entry name" value="Aldedh"/>
    <property type="match status" value="1"/>
</dbReference>
<dbReference type="PANTHER" id="PTHR43111">
    <property type="entry name" value="ALDEHYDE DEHYDROGENASE B-RELATED"/>
    <property type="match status" value="1"/>
</dbReference>
<dbReference type="InterPro" id="IPR016161">
    <property type="entry name" value="Ald_DH/histidinol_DH"/>
</dbReference>
<dbReference type="Gene3D" id="3.40.605.10">
    <property type="entry name" value="Aldehyde Dehydrogenase, Chain A, domain 1"/>
    <property type="match status" value="1"/>
</dbReference>
<dbReference type="InterPro" id="IPR016163">
    <property type="entry name" value="Ald_DH_C"/>
</dbReference>
<evidence type="ECO:0000256" key="1">
    <source>
        <dbReference type="ARBA" id="ARBA00023002"/>
    </source>
</evidence>
<reference evidence="3 4" key="1">
    <citation type="submission" date="2019-10" db="EMBL/GenBank/DDBJ databases">
        <title>A soil myxobacterium in the family Polyangiaceae.</title>
        <authorList>
            <person name="Li Y."/>
            <person name="Wang J."/>
        </authorList>
    </citation>
    <scope>NUCLEOTIDE SEQUENCE [LARGE SCALE GENOMIC DNA]</scope>
    <source>
        <strain evidence="3 4">DSM 14734</strain>
    </source>
</reference>
<accession>A0A6N7PK34</accession>
<evidence type="ECO:0000259" key="2">
    <source>
        <dbReference type="Pfam" id="PF00171"/>
    </source>
</evidence>
<comment type="caution">
    <text evidence="3">The sequence shown here is derived from an EMBL/GenBank/DDBJ whole genome shotgun (WGS) entry which is preliminary data.</text>
</comment>
<evidence type="ECO:0000313" key="4">
    <source>
        <dbReference type="Proteomes" id="UP000440224"/>
    </source>
</evidence>
<dbReference type="GO" id="GO:0016620">
    <property type="term" value="F:oxidoreductase activity, acting on the aldehyde or oxo group of donors, NAD or NADP as acceptor"/>
    <property type="evidence" value="ECO:0007669"/>
    <property type="project" value="InterPro"/>
</dbReference>
<organism evidence="3 4">
    <name type="scientific">Polyangium spumosum</name>
    <dbReference type="NCBI Taxonomy" id="889282"/>
    <lineage>
        <taxon>Bacteria</taxon>
        <taxon>Pseudomonadati</taxon>
        <taxon>Myxococcota</taxon>
        <taxon>Polyangia</taxon>
        <taxon>Polyangiales</taxon>
        <taxon>Polyangiaceae</taxon>
        <taxon>Polyangium</taxon>
    </lineage>
</organism>
<dbReference type="RefSeq" id="WP_153817471.1">
    <property type="nucleotide sequence ID" value="NZ_WJIE01000001.1"/>
</dbReference>
<evidence type="ECO:0000313" key="3">
    <source>
        <dbReference type="EMBL" id="MRG90570.1"/>
    </source>
</evidence>
<name>A0A6N7PK34_9BACT</name>
<dbReference type="OrthoDB" id="9759612at2"/>
<keyword evidence="1" id="KW-0560">Oxidoreductase</keyword>
<dbReference type="AlphaFoldDB" id="A0A6N7PK34"/>
<dbReference type="PANTHER" id="PTHR43111:SF1">
    <property type="entry name" value="ALDEHYDE DEHYDROGENASE B-RELATED"/>
    <property type="match status" value="1"/>
</dbReference>